<evidence type="ECO:0000313" key="2">
    <source>
        <dbReference type="Proteomes" id="UP001501788"/>
    </source>
</evidence>
<dbReference type="SUPFAM" id="SSF64076">
    <property type="entry name" value="MTH938-like"/>
    <property type="match status" value="1"/>
</dbReference>
<dbReference type="PANTHER" id="PTHR21192">
    <property type="entry name" value="NUCLEAR PROTEIN E3-3"/>
    <property type="match status" value="1"/>
</dbReference>
<evidence type="ECO:0000313" key="1">
    <source>
        <dbReference type="EMBL" id="GAA4428463.1"/>
    </source>
</evidence>
<organism evidence="1 2">
    <name type="scientific">Acidovorax lacteus</name>
    <dbReference type="NCBI Taxonomy" id="1924988"/>
    <lineage>
        <taxon>Bacteria</taxon>
        <taxon>Pseudomonadati</taxon>
        <taxon>Pseudomonadota</taxon>
        <taxon>Betaproteobacteria</taxon>
        <taxon>Burkholderiales</taxon>
        <taxon>Comamonadaceae</taxon>
        <taxon>Acidovorax</taxon>
    </lineage>
</organism>
<dbReference type="Gene3D" id="3.40.1230.10">
    <property type="entry name" value="MTH938-like"/>
    <property type="match status" value="2"/>
</dbReference>
<dbReference type="CDD" id="cd05560">
    <property type="entry name" value="Xcc1710_like"/>
    <property type="match status" value="1"/>
</dbReference>
<dbReference type="RefSeq" id="WP_345066284.1">
    <property type="nucleotide sequence ID" value="NZ_BAABEX010000029.1"/>
</dbReference>
<gene>
    <name evidence="1" type="ORF">GCM10023090_27270</name>
</gene>
<dbReference type="EMBL" id="BAABEX010000029">
    <property type="protein sequence ID" value="GAA4428463.1"/>
    <property type="molecule type" value="Genomic_DNA"/>
</dbReference>
<protein>
    <submittedName>
        <fullName evidence="1">Mth938-like domain-containing protein</fullName>
    </submittedName>
</protein>
<dbReference type="Pfam" id="PF04430">
    <property type="entry name" value="DUF498"/>
    <property type="match status" value="1"/>
</dbReference>
<comment type="caution">
    <text evidence="1">The sequence shown here is derived from an EMBL/GenBank/DDBJ whole genome shotgun (WGS) entry which is preliminary data.</text>
</comment>
<accession>A0ABP8LGF2</accession>
<dbReference type="Proteomes" id="UP001501788">
    <property type="component" value="Unassembled WGS sequence"/>
</dbReference>
<keyword evidence="2" id="KW-1185">Reference proteome</keyword>
<proteinExistence type="predicted"/>
<dbReference type="PANTHER" id="PTHR21192:SF2">
    <property type="entry name" value="NADH DEHYDROGENASE [UBIQUINONE] 1 ALPHA SUBCOMPLEX ASSEMBLY FACTOR 3"/>
    <property type="match status" value="1"/>
</dbReference>
<dbReference type="InterPro" id="IPR036748">
    <property type="entry name" value="MTH938-like_sf"/>
</dbReference>
<name>A0ABP8LGF2_9BURK</name>
<dbReference type="InterPro" id="IPR007523">
    <property type="entry name" value="NDUFAF3/AAMDC"/>
</dbReference>
<reference evidence="2" key="1">
    <citation type="journal article" date="2019" name="Int. J. Syst. Evol. Microbiol.">
        <title>The Global Catalogue of Microorganisms (GCM) 10K type strain sequencing project: providing services to taxonomists for standard genome sequencing and annotation.</title>
        <authorList>
            <consortium name="The Broad Institute Genomics Platform"/>
            <consortium name="The Broad Institute Genome Sequencing Center for Infectious Disease"/>
            <person name="Wu L."/>
            <person name="Ma J."/>
        </authorList>
    </citation>
    <scope>NUCLEOTIDE SEQUENCE [LARGE SCALE GENOMIC DNA]</scope>
    <source>
        <strain evidence="2">JCM 31890</strain>
    </source>
</reference>
<sequence>MKFQPDRSSAPTITGFGPGWFSVDADRYTTSLVLSSSGTREVWNCQRFEDLTSEHFALLARFDAEVVLFGSGLRNRFVPPAWLRPLIERRIGLETMDTAAAFRTYNILAGEGRTVVAALLLESPPASAA</sequence>